<dbReference type="InterPro" id="IPR035234">
    <property type="entry name" value="IgGFc-bd_N"/>
</dbReference>
<dbReference type="AlphaFoldDB" id="A0A210PNU9"/>
<sequence length="857" mass="92796">MPRTCRKVFGQEIGYFRWISILLILYSKKVWAVTRTQQATFLCFGNNSDSSLLHFTFRVLANSDNVVGIVPYDASSSSLGVGKRTGCTTVEGNGTAISPLELTITVDTDDLANVATMSNTCGVQEITTGVKYKFRIRTIGDLDLDIGTDAYYDCECDMANLLRGWQTVGPAFAVGMTSMTLQEVQVGAVMRLVDKATDLPVTVVELGADVYLQVVYNPQAQDSNAFDSCGTSFWVAFDRVSANAARSHDLIILSATTLKSQVLFWNTSTSQVFEAITVDPSSSARVSVPGSASGAAMLVTSTEKIYIMTYSSWTGGKSLQTIYPTDTLGSLYHLVSSNDNNFVIIIATDDQTAVNVTSTHFSVSIGGTNIPAGSTDSRNLQTFEALHIYSNNDLLGTIISSSKPVAVFTGFDTPVAQNKFGIQQSLSREKLGTTFIIPTGAGNVKCVASQSGATTIRFASSQLGSADNTTQLNQHEQLNLNSDGEYFFELKSSGPVSCLKIYGEETVVLIPPLQQWSNVYVLDVGNSNIENSSVYFVIMNGSESALKLNQESITAQKSAVHHLSSGSDANDLIMMVVKLPAAVSLPVTVSHPSETFLALLVLDNGTDVVAATVPPGIHLADLYVNGDPSCSKTSGYRGDLVDNDCDGWVDEDTDLDTDNSFPDVPASLIDNLHPIRVRPRDCVAKPNNVWGDGDISKMVIHTSGCLPTGSDVSPFTPYSTFNMTSDSTTFPVVYNTGSFYMPRFENQADVYFLCKLDFCFRFDDASCTTSICQTRTRRTADSNAASSVVGLKVTVTEKQSRQSDSSEDRSQSAEEYCMEDHDFIGVIGVFGCLTFVALGVTSYLFCRVRNTLKRDKY</sequence>
<protein>
    <recommendedName>
        <fullName evidence="2">IgGFc-binding protein N-terminal domain-containing protein</fullName>
    </recommendedName>
</protein>
<keyword evidence="1" id="KW-1133">Transmembrane helix</keyword>
<dbReference type="Proteomes" id="UP000242188">
    <property type="component" value="Unassembled WGS sequence"/>
</dbReference>
<evidence type="ECO:0000313" key="4">
    <source>
        <dbReference type="Proteomes" id="UP000242188"/>
    </source>
</evidence>
<evidence type="ECO:0000256" key="1">
    <source>
        <dbReference type="SAM" id="Phobius"/>
    </source>
</evidence>
<dbReference type="PANTHER" id="PTHR46534:SF1">
    <property type="entry name" value="IGGFC-BINDING PROTEIN N-TERMINAL DOMAIN-CONTAINING PROTEIN"/>
    <property type="match status" value="1"/>
</dbReference>
<evidence type="ECO:0000259" key="2">
    <source>
        <dbReference type="Pfam" id="PF17517"/>
    </source>
</evidence>
<keyword evidence="1" id="KW-0812">Transmembrane</keyword>
<evidence type="ECO:0000313" key="3">
    <source>
        <dbReference type="EMBL" id="OWF38116.1"/>
    </source>
</evidence>
<gene>
    <name evidence="3" type="ORF">KP79_PYT08856</name>
</gene>
<dbReference type="OrthoDB" id="6090184at2759"/>
<keyword evidence="1" id="KW-0472">Membrane</keyword>
<dbReference type="PANTHER" id="PTHR46534">
    <property type="entry name" value="IGGFC_BINDING DOMAIN-CONTAINING PROTEIN"/>
    <property type="match status" value="1"/>
</dbReference>
<comment type="caution">
    <text evidence="3">The sequence shown here is derived from an EMBL/GenBank/DDBJ whole genome shotgun (WGS) entry which is preliminary data.</text>
</comment>
<dbReference type="EMBL" id="NEDP02005572">
    <property type="protein sequence ID" value="OWF38116.1"/>
    <property type="molecule type" value="Genomic_DNA"/>
</dbReference>
<feature type="domain" description="IgGFc-binding protein N-terminal" evidence="2">
    <location>
        <begin position="322"/>
        <end position="555"/>
    </location>
</feature>
<organism evidence="3 4">
    <name type="scientific">Mizuhopecten yessoensis</name>
    <name type="common">Japanese scallop</name>
    <name type="synonym">Patinopecten yessoensis</name>
    <dbReference type="NCBI Taxonomy" id="6573"/>
    <lineage>
        <taxon>Eukaryota</taxon>
        <taxon>Metazoa</taxon>
        <taxon>Spiralia</taxon>
        <taxon>Lophotrochozoa</taxon>
        <taxon>Mollusca</taxon>
        <taxon>Bivalvia</taxon>
        <taxon>Autobranchia</taxon>
        <taxon>Pteriomorphia</taxon>
        <taxon>Pectinida</taxon>
        <taxon>Pectinoidea</taxon>
        <taxon>Pectinidae</taxon>
        <taxon>Mizuhopecten</taxon>
    </lineage>
</organism>
<proteinExistence type="predicted"/>
<accession>A0A210PNU9</accession>
<dbReference type="Pfam" id="PF17517">
    <property type="entry name" value="IgGFc_binding"/>
    <property type="match status" value="1"/>
</dbReference>
<reference evidence="3 4" key="1">
    <citation type="journal article" date="2017" name="Nat. Ecol. Evol.">
        <title>Scallop genome provides insights into evolution of bilaterian karyotype and development.</title>
        <authorList>
            <person name="Wang S."/>
            <person name="Zhang J."/>
            <person name="Jiao W."/>
            <person name="Li J."/>
            <person name="Xun X."/>
            <person name="Sun Y."/>
            <person name="Guo X."/>
            <person name="Huan P."/>
            <person name="Dong B."/>
            <person name="Zhang L."/>
            <person name="Hu X."/>
            <person name="Sun X."/>
            <person name="Wang J."/>
            <person name="Zhao C."/>
            <person name="Wang Y."/>
            <person name="Wang D."/>
            <person name="Huang X."/>
            <person name="Wang R."/>
            <person name="Lv J."/>
            <person name="Li Y."/>
            <person name="Zhang Z."/>
            <person name="Liu B."/>
            <person name="Lu W."/>
            <person name="Hui Y."/>
            <person name="Liang J."/>
            <person name="Zhou Z."/>
            <person name="Hou R."/>
            <person name="Li X."/>
            <person name="Liu Y."/>
            <person name="Li H."/>
            <person name="Ning X."/>
            <person name="Lin Y."/>
            <person name="Zhao L."/>
            <person name="Xing Q."/>
            <person name="Dou J."/>
            <person name="Li Y."/>
            <person name="Mao J."/>
            <person name="Guo H."/>
            <person name="Dou H."/>
            <person name="Li T."/>
            <person name="Mu C."/>
            <person name="Jiang W."/>
            <person name="Fu Q."/>
            <person name="Fu X."/>
            <person name="Miao Y."/>
            <person name="Liu J."/>
            <person name="Yu Q."/>
            <person name="Li R."/>
            <person name="Liao H."/>
            <person name="Li X."/>
            <person name="Kong Y."/>
            <person name="Jiang Z."/>
            <person name="Chourrout D."/>
            <person name="Li R."/>
            <person name="Bao Z."/>
        </authorList>
    </citation>
    <scope>NUCLEOTIDE SEQUENCE [LARGE SCALE GENOMIC DNA]</scope>
    <source>
        <strain evidence="3 4">PY_sf001</strain>
    </source>
</reference>
<name>A0A210PNU9_MIZYE</name>
<keyword evidence="4" id="KW-1185">Reference proteome</keyword>
<feature type="transmembrane region" description="Helical" evidence="1">
    <location>
        <begin position="823"/>
        <end position="846"/>
    </location>
</feature>
<dbReference type="STRING" id="6573.A0A210PNU9"/>